<evidence type="ECO:0000256" key="2">
    <source>
        <dbReference type="SAM" id="MobiDB-lite"/>
    </source>
</evidence>
<evidence type="ECO:0000313" key="5">
    <source>
        <dbReference type="Proteomes" id="UP000198704"/>
    </source>
</evidence>
<feature type="region of interest" description="Disordered" evidence="2">
    <location>
        <begin position="494"/>
        <end position="515"/>
    </location>
</feature>
<keyword evidence="1" id="KW-0175">Coiled coil</keyword>
<organism evidence="4 5">
    <name type="scientific">Methylobacterium phyllostachyos</name>
    <dbReference type="NCBI Taxonomy" id="582672"/>
    <lineage>
        <taxon>Bacteria</taxon>
        <taxon>Pseudomonadati</taxon>
        <taxon>Pseudomonadota</taxon>
        <taxon>Alphaproteobacteria</taxon>
        <taxon>Hyphomicrobiales</taxon>
        <taxon>Methylobacteriaceae</taxon>
        <taxon>Methylobacterium</taxon>
    </lineage>
</organism>
<dbReference type="InterPro" id="IPR027417">
    <property type="entry name" value="P-loop_NTPase"/>
</dbReference>
<dbReference type="Proteomes" id="UP000198704">
    <property type="component" value="Unassembled WGS sequence"/>
</dbReference>
<dbReference type="STRING" id="582672.SAMN05216360_10231"/>
<sequence>MRLIHLALERYGAFTDRALAFRPDARLHVVLGANEAGKSTALAAVTDLLFGFGKTTPYAFQHDMPLLRLGAEIAATDGRRLSFRRRKGNARTLIDAADAPISDDALAPFLGGISRTVFCRAFGLDAASLRAGGREMVDVEGEVGASLFAAGSGLRGLTELQTTLEEEADAIFAPRQAKHRTFYQALERHETARRAIRDTTLRSGDWRALNDEIAAAAGQLDTLRAEQKDLAVARARLERLKRVRPLLGEIDALEQRIAAEDGLIDADPVWIERLGAALEQCRIADVEAEQAGSALARARAEAEAVPVEPGLTLRADAILAAFSGTKEFEKGGTDLPRIEGDAHKVGLDLERLRARIGVADLAALEANQPSDAARARIERLIREHRTLAAAEDQLARDRTAALAERDRLAGEIEAAGAPRDPAPLREALKPLVRLRERIDAHETLEAAIRRETVLLRNQAARLVPPVADSAALVRMPLPSPETVAAYRALLDGKARERERATDQRDAARRQAAATRDRLCEREAGRPIATWERIEACRATRDAAFAPLRDALAVGRSIEPASLAAYERALLDADRLADERASDAARVAAHAADRDRLAAEEAELAAAEDNLAGIVAEIAEGEVAWREAWRPAGVTPGSPAEMAAWLGEVESLIEAEQRLADQRIERDRVAAVIEAARAPIADLWTRAGLEPEPDLDLGARLDRFEARVATLTSRWEASLQTGGLLHAARAAVERLEAARVEAEGRRAVWQSDWLAALQPLGLDAASRPEEAESALEAWRAVPDRLTERAALDRRAAGIRRDREAFRANAAALVEALAPDLADESPAAAVRTLHARLVAAQNREARRADLDRRLEEAAVASRAATDGQAAARAALSRHLAGARLELAEAPMPEIEGLFGRLRARETLRADLFRLRGTLAGAADGLPEAELRAGLEAFSPEAIEAELARLALEAEEQEERGRVIFADRDRAERRRAELEGGTGAELALAERKAAEADLQGAARSWAVLRLAGLMLGQAVARHRAGQQDPLVARAGALFRSLTGGAFSGLAQTFDQDDTPKLAGQRAGGGQVGIEGMSEGTRDQLYLALRLAYLEDYAARAEPAPFIGDDLFSTFDEARTGFGLDALAEIGAAVQPILFTHHRHVADIARARLGDAVDIVAL</sequence>
<protein>
    <submittedName>
        <fullName evidence="4">Uncharacterized protein YhaN</fullName>
    </submittedName>
</protein>
<dbReference type="RefSeq" id="WP_091713161.1">
    <property type="nucleotide sequence ID" value="NZ_FNHS01000002.1"/>
</dbReference>
<dbReference type="SUPFAM" id="SSF52540">
    <property type="entry name" value="P-loop containing nucleoside triphosphate hydrolases"/>
    <property type="match status" value="1"/>
</dbReference>
<proteinExistence type="predicted"/>
<dbReference type="AlphaFoldDB" id="A0A1G9T1D4"/>
<evidence type="ECO:0000313" key="4">
    <source>
        <dbReference type="EMBL" id="SDM41519.1"/>
    </source>
</evidence>
<dbReference type="PANTHER" id="PTHR41259">
    <property type="entry name" value="DOUBLE-STRAND BREAK REPAIR RAD50 ATPASE, PUTATIVE-RELATED"/>
    <property type="match status" value="1"/>
</dbReference>
<feature type="coiled-coil region" evidence="1">
    <location>
        <begin position="589"/>
        <end position="616"/>
    </location>
</feature>
<gene>
    <name evidence="4" type="ORF">SAMN05216360_10231</name>
</gene>
<dbReference type="PANTHER" id="PTHR41259:SF1">
    <property type="entry name" value="DOUBLE-STRAND BREAK REPAIR RAD50 ATPASE, PUTATIVE-RELATED"/>
    <property type="match status" value="1"/>
</dbReference>
<dbReference type="EMBL" id="FNHS01000002">
    <property type="protein sequence ID" value="SDM41519.1"/>
    <property type="molecule type" value="Genomic_DNA"/>
</dbReference>
<reference evidence="5" key="1">
    <citation type="submission" date="2016-10" db="EMBL/GenBank/DDBJ databases">
        <authorList>
            <person name="Varghese N."/>
            <person name="Submissions S."/>
        </authorList>
    </citation>
    <scope>NUCLEOTIDE SEQUENCE [LARGE SCALE GENOMIC DNA]</scope>
    <source>
        <strain evidence="5">BL47</strain>
    </source>
</reference>
<dbReference type="Gene3D" id="3.40.50.300">
    <property type="entry name" value="P-loop containing nucleotide triphosphate hydrolases"/>
    <property type="match status" value="2"/>
</dbReference>
<keyword evidence="5" id="KW-1185">Reference proteome</keyword>
<feature type="domain" description="YhaN AAA" evidence="3">
    <location>
        <begin position="1"/>
        <end position="206"/>
    </location>
</feature>
<dbReference type="OrthoDB" id="9764467at2"/>
<name>A0A1G9T1D4_9HYPH</name>
<evidence type="ECO:0000259" key="3">
    <source>
        <dbReference type="Pfam" id="PF13514"/>
    </source>
</evidence>
<dbReference type="Pfam" id="PF13514">
    <property type="entry name" value="AAA_27"/>
    <property type="match status" value="1"/>
</dbReference>
<accession>A0A1G9T1D4</accession>
<evidence type="ECO:0000256" key="1">
    <source>
        <dbReference type="SAM" id="Coils"/>
    </source>
</evidence>
<dbReference type="InterPro" id="IPR038734">
    <property type="entry name" value="YhaN_AAA"/>
</dbReference>